<reference evidence="1 2" key="1">
    <citation type="submission" date="2013-05" db="EMBL/GenBank/DDBJ databases">
        <title>Draft genome of the parasitic nematode Anyclostoma ceylanicum.</title>
        <authorList>
            <person name="Mitreva M."/>
        </authorList>
    </citation>
    <scope>NUCLEOTIDE SEQUENCE [LARGE SCALE GENOMIC DNA]</scope>
</reference>
<evidence type="ECO:0000313" key="2">
    <source>
        <dbReference type="Proteomes" id="UP000054495"/>
    </source>
</evidence>
<gene>
    <name evidence="1" type="ORF">ANCCEY_15015</name>
</gene>
<dbReference type="EMBL" id="KE126859">
    <property type="protein sequence ID" value="EPB65908.1"/>
    <property type="molecule type" value="Genomic_DNA"/>
</dbReference>
<organism evidence="1 2">
    <name type="scientific">Ancylostoma ceylanicum</name>
    <dbReference type="NCBI Taxonomy" id="53326"/>
    <lineage>
        <taxon>Eukaryota</taxon>
        <taxon>Metazoa</taxon>
        <taxon>Ecdysozoa</taxon>
        <taxon>Nematoda</taxon>
        <taxon>Chromadorea</taxon>
        <taxon>Rhabditida</taxon>
        <taxon>Rhabditina</taxon>
        <taxon>Rhabditomorpha</taxon>
        <taxon>Strongyloidea</taxon>
        <taxon>Ancylostomatidae</taxon>
        <taxon>Ancylostomatinae</taxon>
        <taxon>Ancylostoma</taxon>
    </lineage>
</organism>
<keyword evidence="2" id="KW-1185">Reference proteome</keyword>
<accession>A0A0D6L5J9</accession>
<sequence length="71" mass="7912">MKPMYSGSYSFITETLVRFNVSADFVDVDKEKDFVGAVEKAVKKNTKVSKKISETSRDTLHYFGAAGKESP</sequence>
<proteinExistence type="predicted"/>
<dbReference type="Proteomes" id="UP000054495">
    <property type="component" value="Unassembled WGS sequence"/>
</dbReference>
<evidence type="ECO:0000313" key="1">
    <source>
        <dbReference type="EMBL" id="EPB65908.1"/>
    </source>
</evidence>
<dbReference type="AlphaFoldDB" id="A0A0D6L5J9"/>
<protein>
    <submittedName>
        <fullName evidence="1">Uncharacterized protein</fullName>
    </submittedName>
</protein>
<name>A0A0D6L5J9_9BILA</name>